<organism evidence="1 2">
    <name type="scientific">Polyplosphaeria fusca</name>
    <dbReference type="NCBI Taxonomy" id="682080"/>
    <lineage>
        <taxon>Eukaryota</taxon>
        <taxon>Fungi</taxon>
        <taxon>Dikarya</taxon>
        <taxon>Ascomycota</taxon>
        <taxon>Pezizomycotina</taxon>
        <taxon>Dothideomycetes</taxon>
        <taxon>Pleosporomycetidae</taxon>
        <taxon>Pleosporales</taxon>
        <taxon>Tetraplosphaeriaceae</taxon>
        <taxon>Polyplosphaeria</taxon>
    </lineage>
</organism>
<sequence length="183" mass="19539">MPTPSTPPTPAGCVAFDRPVSEAAAGPGPSPHCLLWEIWRVGVGSGVWEAGVGTLLLEGFLIGASVRDILRGGFTTCGIGGRGRAAQACTTTRGWQGNTKAYYHWRCLIVRRRRSVAMIPGSRIRDGRIGRVLEGGKLILGTVQTWRQEGITRDGKAGLWGNQGGVLLLHDNLHACMPSVGER</sequence>
<keyword evidence="2" id="KW-1185">Reference proteome</keyword>
<proteinExistence type="predicted"/>
<evidence type="ECO:0000313" key="2">
    <source>
        <dbReference type="Proteomes" id="UP000799444"/>
    </source>
</evidence>
<dbReference type="Proteomes" id="UP000799444">
    <property type="component" value="Unassembled WGS sequence"/>
</dbReference>
<dbReference type="EMBL" id="ML996124">
    <property type="protein sequence ID" value="KAF2736557.1"/>
    <property type="molecule type" value="Genomic_DNA"/>
</dbReference>
<reference evidence="1" key="1">
    <citation type="journal article" date="2020" name="Stud. Mycol.">
        <title>101 Dothideomycetes genomes: a test case for predicting lifestyles and emergence of pathogens.</title>
        <authorList>
            <person name="Haridas S."/>
            <person name="Albert R."/>
            <person name="Binder M."/>
            <person name="Bloem J."/>
            <person name="Labutti K."/>
            <person name="Salamov A."/>
            <person name="Andreopoulos B."/>
            <person name="Baker S."/>
            <person name="Barry K."/>
            <person name="Bills G."/>
            <person name="Bluhm B."/>
            <person name="Cannon C."/>
            <person name="Castanera R."/>
            <person name="Culley D."/>
            <person name="Daum C."/>
            <person name="Ezra D."/>
            <person name="Gonzalez J."/>
            <person name="Henrissat B."/>
            <person name="Kuo A."/>
            <person name="Liang C."/>
            <person name="Lipzen A."/>
            <person name="Lutzoni F."/>
            <person name="Magnuson J."/>
            <person name="Mondo S."/>
            <person name="Nolan M."/>
            <person name="Ohm R."/>
            <person name="Pangilinan J."/>
            <person name="Park H.-J."/>
            <person name="Ramirez L."/>
            <person name="Alfaro M."/>
            <person name="Sun H."/>
            <person name="Tritt A."/>
            <person name="Yoshinaga Y."/>
            <person name="Zwiers L.-H."/>
            <person name="Turgeon B."/>
            <person name="Goodwin S."/>
            <person name="Spatafora J."/>
            <person name="Crous P."/>
            <person name="Grigoriev I."/>
        </authorList>
    </citation>
    <scope>NUCLEOTIDE SEQUENCE</scope>
    <source>
        <strain evidence="1">CBS 125425</strain>
    </source>
</reference>
<dbReference type="AlphaFoldDB" id="A0A9P4V1N8"/>
<comment type="caution">
    <text evidence="1">The sequence shown here is derived from an EMBL/GenBank/DDBJ whole genome shotgun (WGS) entry which is preliminary data.</text>
</comment>
<gene>
    <name evidence="1" type="ORF">EJ04DRAFT_157681</name>
</gene>
<protein>
    <submittedName>
        <fullName evidence="1">Uncharacterized protein</fullName>
    </submittedName>
</protein>
<evidence type="ECO:0000313" key="1">
    <source>
        <dbReference type="EMBL" id="KAF2736557.1"/>
    </source>
</evidence>
<name>A0A9P4V1N8_9PLEO</name>
<accession>A0A9P4V1N8</accession>